<dbReference type="FunFam" id="3.40.710.10:FF:000064">
    <property type="entry name" value="Penicillin-binding protein 2"/>
    <property type="match status" value="1"/>
</dbReference>
<evidence type="ECO:0000256" key="9">
    <source>
        <dbReference type="ARBA" id="ARBA00022984"/>
    </source>
</evidence>
<evidence type="ECO:0000313" key="18">
    <source>
        <dbReference type="Proteomes" id="UP000508034"/>
    </source>
</evidence>
<dbReference type="AlphaFoldDB" id="A0AAX3HNR9"/>
<dbReference type="GO" id="GO:0009252">
    <property type="term" value="P:peptidoglycan biosynthetic process"/>
    <property type="evidence" value="ECO:0007669"/>
    <property type="project" value="UniProtKB-KW"/>
</dbReference>
<dbReference type="InterPro" id="IPR036138">
    <property type="entry name" value="PBP_dimer_sf"/>
</dbReference>
<keyword evidence="6" id="KW-1003">Cell membrane</keyword>
<evidence type="ECO:0000256" key="13">
    <source>
        <dbReference type="ARBA" id="ARBA00034000"/>
    </source>
</evidence>
<feature type="domain" description="Penicillin-binding protein dimerisation" evidence="16">
    <location>
        <begin position="63"/>
        <end position="221"/>
    </location>
</feature>
<dbReference type="GO" id="GO:0071972">
    <property type="term" value="F:peptidoglycan L,D-transpeptidase activity"/>
    <property type="evidence" value="ECO:0007669"/>
    <property type="project" value="TreeGrafter"/>
</dbReference>
<sequence length="613" mass="68645">MNSCLQTKNTSNEFAYLVCEFRRCFFHVPLFGFTSFFAVFSIVGLILLILLKINFISITIATSSAERGKIFDQNGVILATNKKVKSLYCTSNDEKLSKQDTSNTLAFFNQFSSEFQHDISTENIKSQLQQSCKKQTMNDIPLYSDITENELAFINKNKPNNVIIKNEWIRYYPKHEIGSQVIGYVENDLNSKHKAVGKSGIELQYENDLKGKPGKTLIFKLNNKKFLWNIQKVQKGKDVRLALDSELQQKAEEALRSQIKKTPDAKAGYAVVSDAKTGAILTMANTAVFDPNILNTLVSSRKENINSLSQNKAIQKLKYGESYVNMASTIKPLTILIGLNEKLFQPEDTYLDKGTFQYDNQNNITNAPGTPTGEITPRQAIINSSNTFMTAKVALPLFNQNNGNIEKVAHIWTDYLIQFGLRSKTGIDLPFEEDGQYEFHPSNKFENGISALLNASWGGNEVHTPLQLAQYAATLASKGDKYKPQTVSAIISPDGKETKKFKPILESSNRYPMNFWSVVQGGMSQNIEEIKKLPFDVAGKTGITGFPNEQERMINHSLFIAYAPTEDPQIAVSVVIPGSNSEKNIAALVTSEILESWHTLQKENKNKEEGSLK</sequence>
<evidence type="ECO:0000256" key="12">
    <source>
        <dbReference type="ARBA" id="ARBA00023316"/>
    </source>
</evidence>
<proteinExistence type="inferred from homology"/>
<dbReference type="InterPro" id="IPR005311">
    <property type="entry name" value="PBP_dimer"/>
</dbReference>
<dbReference type="EMBL" id="CAAKHA010000016">
    <property type="protein sequence ID" value="VIJ04212.1"/>
    <property type="molecule type" value="Genomic_DNA"/>
</dbReference>
<evidence type="ECO:0000256" key="1">
    <source>
        <dbReference type="ARBA" id="ARBA00004167"/>
    </source>
</evidence>
<dbReference type="Gene3D" id="3.90.1310.10">
    <property type="entry name" value="Penicillin-binding protein 2a (Domain 2)"/>
    <property type="match status" value="1"/>
</dbReference>
<keyword evidence="9" id="KW-0573">Peptidoglycan synthesis</keyword>
<evidence type="ECO:0000256" key="8">
    <source>
        <dbReference type="ARBA" id="ARBA00022960"/>
    </source>
</evidence>
<reference evidence="17 18" key="1">
    <citation type="submission" date="2019-04" db="EMBL/GenBank/DDBJ databases">
        <authorList>
            <person name="Patino-Navarrete R."/>
            <person name="Patino Navarrete R."/>
        </authorList>
    </citation>
    <scope>NUCLEOTIDE SEQUENCE [LARGE SCALE GENOMIC DNA]</scope>
    <source>
        <strain evidence="17">Bacillus thuringiensis strain AR23</strain>
    </source>
</reference>
<dbReference type="InterPro" id="IPR012338">
    <property type="entry name" value="Beta-lactam/transpept-like"/>
</dbReference>
<evidence type="ECO:0000259" key="15">
    <source>
        <dbReference type="Pfam" id="PF00905"/>
    </source>
</evidence>
<keyword evidence="8" id="KW-0133">Cell shape</keyword>
<comment type="pathway">
    <text evidence="3">Cell wall biogenesis; peptidoglycan biosynthesis.</text>
</comment>
<comment type="catalytic activity">
    <reaction evidence="13">
        <text>Preferential cleavage: (Ac)2-L-Lys-D-Ala-|-D-Ala. Also transpeptidation of peptidyl-alanyl moieties that are N-acyl substituents of D-alanine.</text>
        <dbReference type="EC" id="3.4.16.4"/>
    </reaction>
</comment>
<evidence type="ECO:0000256" key="2">
    <source>
        <dbReference type="ARBA" id="ARBA00004236"/>
    </source>
</evidence>
<dbReference type="SUPFAM" id="SSF56519">
    <property type="entry name" value="Penicillin binding protein dimerisation domain"/>
    <property type="match status" value="1"/>
</dbReference>
<feature type="transmembrane region" description="Helical" evidence="14">
    <location>
        <begin position="30"/>
        <end position="51"/>
    </location>
</feature>
<feature type="domain" description="Penicillin-binding protein transpeptidase" evidence="15">
    <location>
        <begin position="268"/>
        <end position="594"/>
    </location>
</feature>
<dbReference type="PANTHER" id="PTHR30627">
    <property type="entry name" value="PEPTIDOGLYCAN D,D-TRANSPEPTIDASE"/>
    <property type="match status" value="1"/>
</dbReference>
<evidence type="ECO:0000256" key="7">
    <source>
        <dbReference type="ARBA" id="ARBA00022692"/>
    </source>
</evidence>
<dbReference type="InterPro" id="IPR001460">
    <property type="entry name" value="PCN-bd_Tpept"/>
</dbReference>
<dbReference type="SUPFAM" id="SSF56601">
    <property type="entry name" value="beta-lactamase/transpeptidase-like"/>
    <property type="match status" value="1"/>
</dbReference>
<dbReference type="GO" id="GO:0005886">
    <property type="term" value="C:plasma membrane"/>
    <property type="evidence" value="ECO:0007669"/>
    <property type="project" value="UniProtKB-SubCell"/>
</dbReference>
<dbReference type="GO" id="GO:0008658">
    <property type="term" value="F:penicillin binding"/>
    <property type="evidence" value="ECO:0007669"/>
    <property type="project" value="InterPro"/>
</dbReference>
<evidence type="ECO:0000313" key="17">
    <source>
        <dbReference type="EMBL" id="VIJ04212.1"/>
    </source>
</evidence>
<dbReference type="GO" id="GO:0009002">
    <property type="term" value="F:serine-type D-Ala-D-Ala carboxypeptidase activity"/>
    <property type="evidence" value="ECO:0007669"/>
    <property type="project" value="UniProtKB-EC"/>
</dbReference>
<keyword evidence="7 14" id="KW-0812">Transmembrane</keyword>
<name>A0AAX3HNR9_BACTI</name>
<dbReference type="Gene3D" id="3.40.710.10">
    <property type="entry name" value="DD-peptidase/beta-lactamase superfamily"/>
    <property type="match status" value="1"/>
</dbReference>
<keyword evidence="10 14" id="KW-1133">Transmembrane helix</keyword>
<dbReference type="InterPro" id="IPR050515">
    <property type="entry name" value="Beta-lactam/transpept"/>
</dbReference>
<evidence type="ECO:0000259" key="16">
    <source>
        <dbReference type="Pfam" id="PF03717"/>
    </source>
</evidence>
<comment type="similarity">
    <text evidence="4">Belongs to the transpeptidase family.</text>
</comment>
<comment type="caution">
    <text evidence="17">The sequence shown here is derived from an EMBL/GenBank/DDBJ whole genome shotgun (WGS) entry which is preliminary data.</text>
</comment>
<dbReference type="Pfam" id="PF00905">
    <property type="entry name" value="Transpeptidase"/>
    <property type="match status" value="1"/>
</dbReference>
<comment type="subcellular location">
    <subcellularLocation>
        <location evidence="2">Cell membrane</location>
    </subcellularLocation>
    <subcellularLocation>
        <location evidence="1">Membrane</location>
        <topology evidence="1">Single-pass membrane protein</topology>
    </subcellularLocation>
</comment>
<dbReference type="PANTHER" id="PTHR30627:SF2">
    <property type="entry name" value="PEPTIDOGLYCAN D,D-TRANSPEPTIDASE MRDA"/>
    <property type="match status" value="1"/>
</dbReference>
<organism evidence="17 18">
    <name type="scientific">Bacillus thuringiensis subsp. israelensis</name>
    <dbReference type="NCBI Taxonomy" id="1430"/>
    <lineage>
        <taxon>Bacteria</taxon>
        <taxon>Bacillati</taxon>
        <taxon>Bacillota</taxon>
        <taxon>Bacilli</taxon>
        <taxon>Bacillales</taxon>
        <taxon>Bacillaceae</taxon>
        <taxon>Bacillus</taxon>
        <taxon>Bacillus cereus group</taxon>
    </lineage>
</organism>
<accession>A0AAX3HNR9</accession>
<evidence type="ECO:0000256" key="6">
    <source>
        <dbReference type="ARBA" id="ARBA00022475"/>
    </source>
</evidence>
<evidence type="ECO:0000256" key="14">
    <source>
        <dbReference type="SAM" id="Phobius"/>
    </source>
</evidence>
<dbReference type="GO" id="GO:0008360">
    <property type="term" value="P:regulation of cell shape"/>
    <property type="evidence" value="ECO:0007669"/>
    <property type="project" value="UniProtKB-KW"/>
</dbReference>
<dbReference type="FunFam" id="3.90.1310.10:FF:000009">
    <property type="entry name" value="Penicillin-binding protein transpeptidase"/>
    <property type="match status" value="1"/>
</dbReference>
<protein>
    <recommendedName>
        <fullName evidence="5">serine-type D-Ala-D-Ala carboxypeptidase</fullName>
        <ecNumber evidence="5">3.4.16.4</ecNumber>
    </recommendedName>
</protein>
<evidence type="ECO:0000256" key="11">
    <source>
        <dbReference type="ARBA" id="ARBA00023136"/>
    </source>
</evidence>
<gene>
    <name evidence="17" type="primary">spoVD_1</name>
    <name evidence="17" type="ORF">BTAR23_AR23_02474</name>
</gene>
<keyword evidence="12" id="KW-0961">Cell wall biogenesis/degradation</keyword>
<dbReference type="Proteomes" id="UP000508034">
    <property type="component" value="Unassembled WGS sequence"/>
</dbReference>
<evidence type="ECO:0000256" key="3">
    <source>
        <dbReference type="ARBA" id="ARBA00004752"/>
    </source>
</evidence>
<dbReference type="Pfam" id="PF03717">
    <property type="entry name" value="PBP_dimer"/>
    <property type="match status" value="1"/>
</dbReference>
<dbReference type="EC" id="3.4.16.4" evidence="5"/>
<evidence type="ECO:0000256" key="4">
    <source>
        <dbReference type="ARBA" id="ARBA00007171"/>
    </source>
</evidence>
<keyword evidence="11 14" id="KW-0472">Membrane</keyword>
<evidence type="ECO:0000256" key="5">
    <source>
        <dbReference type="ARBA" id="ARBA00012448"/>
    </source>
</evidence>
<dbReference type="GO" id="GO:0071555">
    <property type="term" value="P:cell wall organization"/>
    <property type="evidence" value="ECO:0007669"/>
    <property type="project" value="UniProtKB-KW"/>
</dbReference>
<evidence type="ECO:0000256" key="10">
    <source>
        <dbReference type="ARBA" id="ARBA00022989"/>
    </source>
</evidence>